<reference evidence="2" key="1">
    <citation type="journal article" date="2019" name="Sci. Rep.">
        <title>Draft genome of Tanacetum cinerariifolium, the natural source of mosquito coil.</title>
        <authorList>
            <person name="Yamashiro T."/>
            <person name="Shiraishi A."/>
            <person name="Satake H."/>
            <person name="Nakayama K."/>
        </authorList>
    </citation>
    <scope>NUCLEOTIDE SEQUENCE</scope>
</reference>
<evidence type="ECO:0000313" key="2">
    <source>
        <dbReference type="EMBL" id="GFD56469.1"/>
    </source>
</evidence>
<organism evidence="2">
    <name type="scientific">Tanacetum cinerariifolium</name>
    <name type="common">Dalmatian daisy</name>
    <name type="synonym">Chrysanthemum cinerariifolium</name>
    <dbReference type="NCBI Taxonomy" id="118510"/>
    <lineage>
        <taxon>Eukaryota</taxon>
        <taxon>Viridiplantae</taxon>
        <taxon>Streptophyta</taxon>
        <taxon>Embryophyta</taxon>
        <taxon>Tracheophyta</taxon>
        <taxon>Spermatophyta</taxon>
        <taxon>Magnoliopsida</taxon>
        <taxon>eudicotyledons</taxon>
        <taxon>Gunneridae</taxon>
        <taxon>Pentapetalae</taxon>
        <taxon>asterids</taxon>
        <taxon>campanulids</taxon>
        <taxon>Asterales</taxon>
        <taxon>Asteraceae</taxon>
        <taxon>Asteroideae</taxon>
        <taxon>Anthemideae</taxon>
        <taxon>Anthemidinae</taxon>
        <taxon>Tanacetum</taxon>
    </lineage>
</organism>
<comment type="caution">
    <text evidence="2">The sequence shown here is derived from an EMBL/GenBank/DDBJ whole genome shotgun (WGS) entry which is preliminary data.</text>
</comment>
<proteinExistence type="predicted"/>
<sequence>VGGAAHAAQHLSYVLAIIKLVVLHEDGVVEAAVAILPVEVAIRLPSRVVEIHHRLNAITHGAELRAQPIKRHHRGRQRRGRH</sequence>
<name>A0A699XA30_TANCI</name>
<accession>A0A699XA30</accession>
<feature type="non-terminal residue" evidence="2">
    <location>
        <position position="1"/>
    </location>
</feature>
<dbReference type="EMBL" id="BKCJ011829783">
    <property type="protein sequence ID" value="GFD56469.1"/>
    <property type="molecule type" value="Genomic_DNA"/>
</dbReference>
<evidence type="ECO:0000256" key="1">
    <source>
        <dbReference type="SAM" id="MobiDB-lite"/>
    </source>
</evidence>
<dbReference type="AlphaFoldDB" id="A0A699XA30"/>
<gene>
    <name evidence="2" type="ORF">Tci_928438</name>
</gene>
<feature type="compositionally biased region" description="Basic residues" evidence="1">
    <location>
        <begin position="68"/>
        <end position="82"/>
    </location>
</feature>
<feature type="region of interest" description="Disordered" evidence="1">
    <location>
        <begin position="62"/>
        <end position="82"/>
    </location>
</feature>
<feature type="non-terminal residue" evidence="2">
    <location>
        <position position="82"/>
    </location>
</feature>
<protein>
    <submittedName>
        <fullName evidence="2">Uncharacterized protein</fullName>
    </submittedName>
</protein>